<proteinExistence type="inferred from homology"/>
<dbReference type="AlphaFoldDB" id="A0A381R9S5"/>
<dbReference type="InterPro" id="IPR008141">
    <property type="entry name" value="Ala_DH"/>
</dbReference>
<dbReference type="SUPFAM" id="SSF51735">
    <property type="entry name" value="NAD(P)-binding Rossmann-fold domains"/>
    <property type="match status" value="1"/>
</dbReference>
<evidence type="ECO:0000259" key="5">
    <source>
        <dbReference type="SMART" id="SM01003"/>
    </source>
</evidence>
<feature type="domain" description="Alanine dehydrogenase/pyridine nucleotide transhydrogenase NAD(H)-binding" evidence="4">
    <location>
        <begin position="147"/>
        <end position="294"/>
    </location>
</feature>
<evidence type="ECO:0000313" key="6">
    <source>
        <dbReference type="EMBL" id="SUZ86193.1"/>
    </source>
</evidence>
<gene>
    <name evidence="6" type="ORF">METZ01_LOCUS39047</name>
</gene>
<dbReference type="GO" id="GO:0000286">
    <property type="term" value="F:alanine dehydrogenase activity"/>
    <property type="evidence" value="ECO:0007669"/>
    <property type="project" value="UniProtKB-EC"/>
</dbReference>
<dbReference type="Pfam" id="PF05222">
    <property type="entry name" value="AlaDh_PNT_N"/>
    <property type="match status" value="1"/>
</dbReference>
<dbReference type="InterPro" id="IPR007886">
    <property type="entry name" value="AlaDH/PNT_N"/>
</dbReference>
<organism evidence="6">
    <name type="scientific">marine metagenome</name>
    <dbReference type="NCBI Taxonomy" id="408172"/>
    <lineage>
        <taxon>unclassified sequences</taxon>
        <taxon>metagenomes</taxon>
        <taxon>ecological metagenomes</taxon>
    </lineage>
</organism>
<evidence type="ECO:0000259" key="4">
    <source>
        <dbReference type="SMART" id="SM01002"/>
    </source>
</evidence>
<dbReference type="Pfam" id="PF01262">
    <property type="entry name" value="AlaDh_PNT_C"/>
    <property type="match status" value="1"/>
</dbReference>
<dbReference type="SUPFAM" id="SSF52283">
    <property type="entry name" value="Formate/glycerate dehydrogenase catalytic domain-like"/>
    <property type="match status" value="1"/>
</dbReference>
<name>A0A381R9S5_9ZZZZ</name>
<accession>A0A381R9S5</accession>
<evidence type="ECO:0000256" key="2">
    <source>
        <dbReference type="ARBA" id="ARBA00012897"/>
    </source>
</evidence>
<dbReference type="PANTHER" id="PTHR42795:SF1">
    <property type="entry name" value="ALANINE DEHYDROGENASE"/>
    <property type="match status" value="1"/>
</dbReference>
<protein>
    <recommendedName>
        <fullName evidence="2">alanine dehydrogenase</fullName>
        <ecNumber evidence="2">1.4.1.1</ecNumber>
    </recommendedName>
</protein>
<dbReference type="Gene3D" id="3.40.50.720">
    <property type="entry name" value="NAD(P)-binding Rossmann-like Domain"/>
    <property type="match status" value="2"/>
</dbReference>
<dbReference type="CDD" id="cd05305">
    <property type="entry name" value="L-AlaDH"/>
    <property type="match status" value="1"/>
</dbReference>
<reference evidence="6" key="1">
    <citation type="submission" date="2018-05" db="EMBL/GenBank/DDBJ databases">
        <authorList>
            <person name="Lanie J.A."/>
            <person name="Ng W.-L."/>
            <person name="Kazmierczak K.M."/>
            <person name="Andrzejewski T.M."/>
            <person name="Davidsen T.M."/>
            <person name="Wayne K.J."/>
            <person name="Tettelin H."/>
            <person name="Glass J.I."/>
            <person name="Rusch D."/>
            <person name="Podicherti R."/>
            <person name="Tsui H.-C.T."/>
            <person name="Winkler M.E."/>
        </authorList>
    </citation>
    <scope>NUCLEOTIDE SEQUENCE</scope>
</reference>
<keyword evidence="3" id="KW-0560">Oxidoreductase</keyword>
<dbReference type="EC" id="1.4.1.1" evidence="2"/>
<comment type="similarity">
    <text evidence="1">Belongs to the AlaDH/PNT family.</text>
</comment>
<dbReference type="PANTHER" id="PTHR42795">
    <property type="entry name" value="ALANINE DEHYDROGENASE"/>
    <property type="match status" value="1"/>
</dbReference>
<dbReference type="SMART" id="SM01002">
    <property type="entry name" value="AlaDh_PNT_C"/>
    <property type="match status" value="1"/>
</dbReference>
<sequence>MKIGVPKEIISQEYRVGINPITAQLLVENSHEVFVENNAGIHSGYNNSDYQQAGCTILDKAVDVFDAAELIVKVKEPSLEEVELLKNKIIFTYLHLSSSKELTEKLLNCNTASIAYETVNIDNELPMLKPMSAIAGRLAILDCIPLLKKNNQGKGKLISGTSLADPANVIILGAGIVGVNALEMSLGLGANTTILDINEERLAVIKESYPKANTMISTSETINELLPSADIVIGAVLTVGAKPPTLITREMLKLMQPKSILSDVSIDQGGCFETSKATTHDNPTYEVDGIIHYCVRNIPSAVPFTATNALNEATRPYILYLANNGLVGLKDNSELKMGLNTYKGHLLNKEVAEAHSLNHSNPNKIL</sequence>
<dbReference type="InterPro" id="IPR007698">
    <property type="entry name" value="AlaDH/PNT_NAD(H)-bd"/>
</dbReference>
<dbReference type="SMART" id="SM01003">
    <property type="entry name" value="AlaDh_PNT_N"/>
    <property type="match status" value="1"/>
</dbReference>
<evidence type="ECO:0000256" key="1">
    <source>
        <dbReference type="ARBA" id="ARBA00005689"/>
    </source>
</evidence>
<dbReference type="InterPro" id="IPR036291">
    <property type="entry name" value="NAD(P)-bd_dom_sf"/>
</dbReference>
<feature type="domain" description="Alanine dehydrogenase/pyridine nucleotide transhydrogenase N-terminal" evidence="5">
    <location>
        <begin position="4"/>
        <end position="135"/>
    </location>
</feature>
<dbReference type="GO" id="GO:0042853">
    <property type="term" value="P:L-alanine catabolic process"/>
    <property type="evidence" value="ECO:0007669"/>
    <property type="project" value="InterPro"/>
</dbReference>
<dbReference type="EMBL" id="UINC01001670">
    <property type="protein sequence ID" value="SUZ86193.1"/>
    <property type="molecule type" value="Genomic_DNA"/>
</dbReference>
<evidence type="ECO:0000256" key="3">
    <source>
        <dbReference type="ARBA" id="ARBA00023002"/>
    </source>
</evidence>
<dbReference type="GO" id="GO:0005886">
    <property type="term" value="C:plasma membrane"/>
    <property type="evidence" value="ECO:0007669"/>
    <property type="project" value="TreeGrafter"/>
</dbReference>